<evidence type="ECO:0000259" key="2">
    <source>
        <dbReference type="Pfam" id="PF08241"/>
    </source>
</evidence>
<dbReference type="InterPro" id="IPR013216">
    <property type="entry name" value="Methyltransf_11"/>
</dbReference>
<dbReference type="Gene3D" id="3.40.50.150">
    <property type="entry name" value="Vaccinia Virus protein VP39"/>
    <property type="match status" value="1"/>
</dbReference>
<reference evidence="3" key="2">
    <citation type="submission" date="2020-09" db="EMBL/GenBank/DDBJ databases">
        <authorList>
            <person name="Sun Q."/>
            <person name="Ohkuma M."/>
        </authorList>
    </citation>
    <scope>NUCLEOTIDE SEQUENCE</scope>
    <source>
        <strain evidence="3">JCM 4633</strain>
    </source>
</reference>
<proteinExistence type="predicted"/>
<dbReference type="InterPro" id="IPR050447">
    <property type="entry name" value="Erg6_SMT_methyltransf"/>
</dbReference>
<dbReference type="PANTHER" id="PTHR44068:SF1">
    <property type="entry name" value="HYPOTHETICAL LOC100005854"/>
    <property type="match status" value="1"/>
</dbReference>
<reference evidence="3" key="1">
    <citation type="journal article" date="2014" name="Int. J. Syst. Evol. Microbiol.">
        <title>Complete genome sequence of Corynebacterium casei LMG S-19264T (=DSM 44701T), isolated from a smear-ripened cheese.</title>
        <authorList>
            <consortium name="US DOE Joint Genome Institute (JGI-PGF)"/>
            <person name="Walter F."/>
            <person name="Albersmeier A."/>
            <person name="Kalinowski J."/>
            <person name="Ruckert C."/>
        </authorList>
    </citation>
    <scope>NUCLEOTIDE SEQUENCE</scope>
    <source>
        <strain evidence="3">JCM 4633</strain>
    </source>
</reference>
<dbReference type="GO" id="GO:0003838">
    <property type="term" value="F:sterol 24-C-methyltransferase activity"/>
    <property type="evidence" value="ECO:0007669"/>
    <property type="project" value="TreeGrafter"/>
</dbReference>
<evidence type="ECO:0000313" key="3">
    <source>
        <dbReference type="EMBL" id="GHC47372.1"/>
    </source>
</evidence>
<accession>A0A918TFV3</accession>
<evidence type="ECO:0000313" key="4">
    <source>
        <dbReference type="Proteomes" id="UP000646244"/>
    </source>
</evidence>
<evidence type="ECO:0000256" key="1">
    <source>
        <dbReference type="ARBA" id="ARBA00022679"/>
    </source>
</evidence>
<dbReference type="AlphaFoldDB" id="A0A918TFV3"/>
<sequence>MTVTVDEIVQKPYVQLLAMLGESNLPPGGLATVHDLALHLHLRPGVKALHAGCNAGFLSRELARRTGASLLGIDISPDMAEAANLRAKQEGLDHLVRYEQQDTRELPYADGEFDVVLSGGAMAFVRDHRRAVDEQIRVTKTFGLLGDVQFYYRKQPPQELLDRVSEVIEVPVPQYSREYWLDLYDTPQLQPYWRTDADAAWRTDEEVEAYSRAMVERCAQGWSEAAREALFERFQHIFGSFNENMKYLGYTTYVYRKVDAGSEPALFL</sequence>
<feature type="domain" description="Methyltransferase type 11" evidence="2">
    <location>
        <begin position="49"/>
        <end position="145"/>
    </location>
</feature>
<name>A0A918TFV3_STRCJ</name>
<comment type="caution">
    <text evidence="3">The sequence shown here is derived from an EMBL/GenBank/DDBJ whole genome shotgun (WGS) entry which is preliminary data.</text>
</comment>
<dbReference type="EMBL" id="BMVB01000006">
    <property type="protein sequence ID" value="GHC47372.1"/>
    <property type="molecule type" value="Genomic_DNA"/>
</dbReference>
<keyword evidence="1" id="KW-0808">Transferase</keyword>
<dbReference type="PANTHER" id="PTHR44068">
    <property type="entry name" value="ZGC:194242"/>
    <property type="match status" value="1"/>
</dbReference>
<dbReference type="RefSeq" id="WP_190109659.1">
    <property type="nucleotide sequence ID" value="NZ_BMVB01000006.1"/>
</dbReference>
<organism evidence="3 4">
    <name type="scientific">Streptomyces cinnamoneus</name>
    <name type="common">Streptoverticillium cinnamoneum</name>
    <dbReference type="NCBI Taxonomy" id="53446"/>
    <lineage>
        <taxon>Bacteria</taxon>
        <taxon>Bacillati</taxon>
        <taxon>Actinomycetota</taxon>
        <taxon>Actinomycetes</taxon>
        <taxon>Kitasatosporales</taxon>
        <taxon>Streptomycetaceae</taxon>
        <taxon>Streptomyces</taxon>
        <taxon>Streptomyces cinnamoneus group</taxon>
    </lineage>
</organism>
<dbReference type="CDD" id="cd02440">
    <property type="entry name" value="AdoMet_MTases"/>
    <property type="match status" value="1"/>
</dbReference>
<dbReference type="Pfam" id="PF08241">
    <property type="entry name" value="Methyltransf_11"/>
    <property type="match status" value="1"/>
</dbReference>
<dbReference type="InterPro" id="IPR029063">
    <property type="entry name" value="SAM-dependent_MTases_sf"/>
</dbReference>
<protein>
    <recommendedName>
        <fullName evidence="2">Methyltransferase type 11 domain-containing protein</fullName>
    </recommendedName>
</protein>
<gene>
    <name evidence="3" type="ORF">GCM10010507_23660</name>
</gene>
<dbReference type="SUPFAM" id="SSF53335">
    <property type="entry name" value="S-adenosyl-L-methionine-dependent methyltransferases"/>
    <property type="match status" value="1"/>
</dbReference>
<dbReference type="GO" id="GO:0016126">
    <property type="term" value="P:sterol biosynthetic process"/>
    <property type="evidence" value="ECO:0007669"/>
    <property type="project" value="TreeGrafter"/>
</dbReference>
<dbReference type="Proteomes" id="UP000646244">
    <property type="component" value="Unassembled WGS sequence"/>
</dbReference>